<organism evidence="2 3">
    <name type="scientific">Halarcobacter mediterraneus</name>
    <dbReference type="NCBI Taxonomy" id="2023153"/>
    <lineage>
        <taxon>Bacteria</taxon>
        <taxon>Pseudomonadati</taxon>
        <taxon>Campylobacterota</taxon>
        <taxon>Epsilonproteobacteria</taxon>
        <taxon>Campylobacterales</taxon>
        <taxon>Arcobacteraceae</taxon>
        <taxon>Halarcobacter</taxon>
    </lineage>
</organism>
<protein>
    <recommendedName>
        <fullName evidence="1">GIY-YIG domain-containing protein</fullName>
    </recommendedName>
</protein>
<feature type="domain" description="GIY-YIG" evidence="1">
    <location>
        <begin position="258"/>
        <end position="348"/>
    </location>
</feature>
<name>A0A4Q1B251_9BACT</name>
<dbReference type="PROSITE" id="PS50164">
    <property type="entry name" value="GIY_YIG"/>
    <property type="match status" value="1"/>
</dbReference>
<dbReference type="InterPro" id="IPR000305">
    <property type="entry name" value="GIY-YIG_endonuc"/>
</dbReference>
<keyword evidence="3" id="KW-1185">Reference proteome</keyword>
<dbReference type="RefSeq" id="WP_129060580.1">
    <property type="nucleotide sequence ID" value="NZ_NXIE01000001.1"/>
</dbReference>
<accession>A0A4Q1B251</accession>
<gene>
    <name evidence="2" type="ORF">CP965_03045</name>
</gene>
<dbReference type="Pfam" id="PF01541">
    <property type="entry name" value="GIY-YIG"/>
    <property type="match status" value="1"/>
</dbReference>
<dbReference type="EMBL" id="NXIE01000001">
    <property type="protein sequence ID" value="RXK14441.1"/>
    <property type="molecule type" value="Genomic_DNA"/>
</dbReference>
<comment type="caution">
    <text evidence="2">The sequence shown here is derived from an EMBL/GenBank/DDBJ whole genome shotgun (WGS) entry which is preliminary data.</text>
</comment>
<dbReference type="InterPro" id="IPR035901">
    <property type="entry name" value="GIY-YIG_endonuc_sf"/>
</dbReference>
<proteinExistence type="predicted"/>
<reference evidence="2 3" key="1">
    <citation type="submission" date="2017-09" db="EMBL/GenBank/DDBJ databases">
        <title>Genomics of the genus Arcobacter.</title>
        <authorList>
            <person name="Perez-Cataluna A."/>
            <person name="Figueras M.J."/>
            <person name="Salas-Masso N."/>
        </authorList>
    </citation>
    <scope>NUCLEOTIDE SEQUENCE [LARGE SCALE GENOMIC DNA]</scope>
    <source>
        <strain evidence="2 3">F156-34</strain>
    </source>
</reference>
<evidence type="ECO:0000313" key="3">
    <source>
        <dbReference type="Proteomes" id="UP000289718"/>
    </source>
</evidence>
<dbReference type="SUPFAM" id="SSF82771">
    <property type="entry name" value="GIY-YIG endonuclease"/>
    <property type="match status" value="1"/>
</dbReference>
<dbReference type="Proteomes" id="UP000289718">
    <property type="component" value="Unassembled WGS sequence"/>
</dbReference>
<evidence type="ECO:0000313" key="2">
    <source>
        <dbReference type="EMBL" id="RXK14441.1"/>
    </source>
</evidence>
<dbReference type="AlphaFoldDB" id="A0A4Q1B251"/>
<dbReference type="OrthoDB" id="5348865at2"/>
<evidence type="ECO:0000259" key="1">
    <source>
        <dbReference type="PROSITE" id="PS50164"/>
    </source>
</evidence>
<sequence length="351" mass="42409">MEKTNNYLLNIFTNKLYKYTNKTYINFIKDILKDDNLKKYEIKNIYLDKFKKNISVQNELFIILENGRLQFLNEYNLIKFEYENKCKVNSLLNINIKNQKTYELIKTIESLQKAFFISNDLKDIKYISHDKILNTHKKLFNNYLSKPLISLILNNTKYKDKNNNTFNLSFLTPKKHFIQYIQIKYIINIYPFATDILLKEKLNKFFSTDISSVQISKIRKRYFIPNMYKRVDTNYERFEFYFTSRKILCSENLLKYKNIEAVYELVSNQDINYTYKSSTTIYIGSTKNLYKRLNEYINKKGHTTKIKNYFNNNSIYFRIIKTKQFRNLEILLLHDFKESYGELPLLNSNNS</sequence>